<proteinExistence type="predicted"/>
<keyword evidence="2" id="KW-1185">Reference proteome</keyword>
<comment type="caution">
    <text evidence="1">The sequence shown here is derived from an EMBL/GenBank/DDBJ whole genome shotgun (WGS) entry which is preliminary data.</text>
</comment>
<name>A0ACC0GJC3_9ERIC</name>
<evidence type="ECO:0000313" key="2">
    <source>
        <dbReference type="Proteomes" id="UP001060215"/>
    </source>
</evidence>
<evidence type="ECO:0000313" key="1">
    <source>
        <dbReference type="EMBL" id="KAI8000537.1"/>
    </source>
</evidence>
<organism evidence="1 2">
    <name type="scientific">Camellia lanceoleosa</name>
    <dbReference type="NCBI Taxonomy" id="1840588"/>
    <lineage>
        <taxon>Eukaryota</taxon>
        <taxon>Viridiplantae</taxon>
        <taxon>Streptophyta</taxon>
        <taxon>Embryophyta</taxon>
        <taxon>Tracheophyta</taxon>
        <taxon>Spermatophyta</taxon>
        <taxon>Magnoliopsida</taxon>
        <taxon>eudicotyledons</taxon>
        <taxon>Gunneridae</taxon>
        <taxon>Pentapetalae</taxon>
        <taxon>asterids</taxon>
        <taxon>Ericales</taxon>
        <taxon>Theaceae</taxon>
        <taxon>Camellia</taxon>
    </lineage>
</organism>
<reference evidence="1 2" key="1">
    <citation type="journal article" date="2022" name="Plant J.">
        <title>Chromosome-level genome of Camellia lanceoleosa provides a valuable resource for understanding genome evolution and self-incompatibility.</title>
        <authorList>
            <person name="Gong W."/>
            <person name="Xiao S."/>
            <person name="Wang L."/>
            <person name="Liao Z."/>
            <person name="Chang Y."/>
            <person name="Mo W."/>
            <person name="Hu G."/>
            <person name="Li W."/>
            <person name="Zhao G."/>
            <person name="Zhu H."/>
            <person name="Hu X."/>
            <person name="Ji K."/>
            <person name="Xiang X."/>
            <person name="Song Q."/>
            <person name="Yuan D."/>
            <person name="Jin S."/>
            <person name="Zhang L."/>
        </authorList>
    </citation>
    <scope>NUCLEOTIDE SEQUENCE [LARGE SCALE GENOMIC DNA]</scope>
    <source>
        <strain evidence="1">SQ_2022a</strain>
    </source>
</reference>
<sequence>MTHFGTAAATNGTLGSGCRSKKATEWIICILDIHYVTDSVSAIAHTSEEANDQTAPPLSYSSHRNTLNVPSLQAKENDVTSSSNISRNFRVDVLQENTEAVFAACDSAHGRWAKLLGVRALLHPRLVEGWDTAFGGHYNHRPRALFISSMNPKWQNRSVLDQETWVEVHVAEEFQAIVSSVFCSEFLTTGHTDDAQGIVATGYSAVVSSCDASLMADAVLTNSD</sequence>
<protein>
    <submittedName>
        <fullName evidence="1">Uncharacterized protein</fullName>
    </submittedName>
</protein>
<dbReference type="Proteomes" id="UP001060215">
    <property type="component" value="Chromosome 8"/>
</dbReference>
<dbReference type="EMBL" id="CM045765">
    <property type="protein sequence ID" value="KAI8000537.1"/>
    <property type="molecule type" value="Genomic_DNA"/>
</dbReference>
<gene>
    <name evidence="1" type="ORF">LOK49_LG09G02564</name>
</gene>
<accession>A0ACC0GJC3</accession>